<dbReference type="Gene3D" id="3.40.1080.20">
    <property type="entry name" value="Acetyl-CoA hydrolase/transferase C-terminal domain"/>
    <property type="match status" value="1"/>
</dbReference>
<dbReference type="GO" id="GO:0016787">
    <property type="term" value="F:hydrolase activity"/>
    <property type="evidence" value="ECO:0007669"/>
    <property type="project" value="UniProtKB-KW"/>
</dbReference>
<evidence type="ECO:0000256" key="2">
    <source>
        <dbReference type="ARBA" id="ARBA00022679"/>
    </source>
</evidence>
<dbReference type="GO" id="GO:0006083">
    <property type="term" value="P:acetate metabolic process"/>
    <property type="evidence" value="ECO:0007669"/>
    <property type="project" value="InterPro"/>
</dbReference>
<evidence type="ECO:0000313" key="6">
    <source>
        <dbReference type="Proteomes" id="UP000315113"/>
    </source>
</evidence>
<dbReference type="GO" id="GO:0008775">
    <property type="term" value="F:acetate CoA-transferase activity"/>
    <property type="evidence" value="ECO:0007669"/>
    <property type="project" value="InterPro"/>
</dbReference>
<dbReference type="Pfam" id="PF02550">
    <property type="entry name" value="AcetylCoA_hydro"/>
    <property type="match status" value="1"/>
</dbReference>
<dbReference type="InterPro" id="IPR003702">
    <property type="entry name" value="ActCoA_hydro_N"/>
</dbReference>
<comment type="caution">
    <text evidence="5">The sequence shown here is derived from an EMBL/GenBank/DDBJ whole genome shotgun (WGS) entry which is preliminary data.</text>
</comment>
<dbReference type="EMBL" id="SFBH01000030">
    <property type="protein sequence ID" value="TRU38868.1"/>
    <property type="molecule type" value="Genomic_DNA"/>
</dbReference>
<gene>
    <name evidence="5" type="ORF">EWV78_04205</name>
</gene>
<dbReference type="Proteomes" id="UP000315113">
    <property type="component" value="Unassembled WGS sequence"/>
</dbReference>
<dbReference type="InterPro" id="IPR026888">
    <property type="entry name" value="AcetylCoA_hyd_C"/>
</dbReference>
<feature type="domain" description="Acetyl-CoA hydrolase/transferase C-terminal" evidence="4">
    <location>
        <begin position="283"/>
        <end position="434"/>
    </location>
</feature>
<feature type="domain" description="Acetyl-CoA hydrolase/transferase N-terminal" evidence="3">
    <location>
        <begin position="4"/>
        <end position="193"/>
    </location>
</feature>
<protein>
    <submittedName>
        <fullName evidence="5">Acetyl-CoA hydrolase/transferase family protein</fullName>
    </submittedName>
</protein>
<dbReference type="PANTHER" id="PTHR21432">
    <property type="entry name" value="ACETYL-COA HYDROLASE-RELATED"/>
    <property type="match status" value="1"/>
</dbReference>
<proteinExistence type="inferred from homology"/>
<accession>A0A552EWR5</accession>
<dbReference type="Gene3D" id="3.40.1080.10">
    <property type="entry name" value="Glutaconate Coenzyme A-transferase"/>
    <property type="match status" value="1"/>
</dbReference>
<evidence type="ECO:0000259" key="3">
    <source>
        <dbReference type="Pfam" id="PF02550"/>
    </source>
</evidence>
<name>A0A552EWR5_MICAE</name>
<dbReference type="PANTHER" id="PTHR21432:SF20">
    <property type="entry name" value="ACETYL-COA HYDROLASE"/>
    <property type="match status" value="1"/>
</dbReference>
<dbReference type="InterPro" id="IPR037171">
    <property type="entry name" value="NagB/RpiA_transferase-like"/>
</dbReference>
<dbReference type="InterPro" id="IPR046433">
    <property type="entry name" value="ActCoA_hydro"/>
</dbReference>
<reference evidence="5 6" key="1">
    <citation type="submission" date="2019-01" db="EMBL/GenBank/DDBJ databases">
        <title>Coherence of Microcystis species and biogeography revealed through population genomics.</title>
        <authorList>
            <person name="Perez-Carrascal O.M."/>
            <person name="Terrat Y."/>
            <person name="Giani A."/>
            <person name="Fortin N."/>
            <person name="Tromas N."/>
            <person name="Shapiro B.J."/>
        </authorList>
    </citation>
    <scope>NUCLEOTIDE SEQUENCE [LARGE SCALE GENOMIC DNA]</scope>
    <source>
        <strain evidence="5">Ma_MB_F_20061100_S20D</strain>
    </source>
</reference>
<evidence type="ECO:0000256" key="1">
    <source>
        <dbReference type="ARBA" id="ARBA00009632"/>
    </source>
</evidence>
<dbReference type="AlphaFoldDB" id="A0A552EWR5"/>
<keyword evidence="5" id="KW-0378">Hydrolase</keyword>
<keyword evidence="2 5" id="KW-0808">Transferase</keyword>
<dbReference type="Pfam" id="PF13336">
    <property type="entry name" value="AcetylCoA_hyd_C"/>
    <property type="match status" value="1"/>
</dbReference>
<sequence length="440" mass="48307">MMAYENQYQAKLTDSHTAMEQISSGSIVGIGQAACQPPALMEALAARAEAGLIDDVKVYYMHAEEPMQRSLLRYELMGRIKPYSMFMQKAERDLIKKGQEDGDRKVVFYVPNSFSQSVRFFSDHIHLDTFLVTVSPMDSNGYFTFGTNNDYTSSAARAAKRLIVEVNQNMPRVFGRSLLHISEVDTIVEHHVPLPMLKPRPVTEQERKIGQLIAERIPEHACLQIGVGGVPSGVCEALMDRQDLGIHTEVLVPALASLIQNGVVTNKWKKINPGKSVFTFAMGDEAFYNFINDNISLESHPVNYVNDPAVIAQNDNVVSVNSTIEMDLTGACNSEYVGGHQFTSTGGQLDFVRGAYASKGGISFIAFQSSIKDGKISKIVPRLSGPVTTPRTDVHYVVTENGVVDLKGLSSTERAESLIGLADPAFRDELTAAAKSMHLI</sequence>
<evidence type="ECO:0000313" key="5">
    <source>
        <dbReference type="EMBL" id="TRU38868.1"/>
    </source>
</evidence>
<dbReference type="SUPFAM" id="SSF100950">
    <property type="entry name" value="NagB/RpiA/CoA transferase-like"/>
    <property type="match status" value="2"/>
</dbReference>
<dbReference type="Gene3D" id="3.30.750.70">
    <property type="entry name" value="4-hydroxybutyrate coenzyme like domains"/>
    <property type="match status" value="1"/>
</dbReference>
<evidence type="ECO:0000259" key="4">
    <source>
        <dbReference type="Pfam" id="PF13336"/>
    </source>
</evidence>
<comment type="similarity">
    <text evidence="1">Belongs to the acetyl-CoA hydrolase/transferase family.</text>
</comment>
<organism evidence="5 6">
    <name type="scientific">Microcystis aeruginosa Ma_MB_F_20061100_S20D</name>
    <dbReference type="NCBI Taxonomy" id="2486253"/>
    <lineage>
        <taxon>Bacteria</taxon>
        <taxon>Bacillati</taxon>
        <taxon>Cyanobacteriota</taxon>
        <taxon>Cyanophyceae</taxon>
        <taxon>Oscillatoriophycideae</taxon>
        <taxon>Chroococcales</taxon>
        <taxon>Microcystaceae</taxon>
        <taxon>Microcystis</taxon>
    </lineage>
</organism>
<dbReference type="InterPro" id="IPR038460">
    <property type="entry name" value="AcetylCoA_hyd_C_sf"/>
</dbReference>